<organism evidence="1 2">
    <name type="scientific">Euphydryas editha</name>
    <name type="common">Edith's checkerspot</name>
    <dbReference type="NCBI Taxonomy" id="104508"/>
    <lineage>
        <taxon>Eukaryota</taxon>
        <taxon>Metazoa</taxon>
        <taxon>Ecdysozoa</taxon>
        <taxon>Arthropoda</taxon>
        <taxon>Hexapoda</taxon>
        <taxon>Insecta</taxon>
        <taxon>Pterygota</taxon>
        <taxon>Neoptera</taxon>
        <taxon>Endopterygota</taxon>
        <taxon>Lepidoptera</taxon>
        <taxon>Glossata</taxon>
        <taxon>Ditrysia</taxon>
        <taxon>Papilionoidea</taxon>
        <taxon>Nymphalidae</taxon>
        <taxon>Nymphalinae</taxon>
        <taxon>Euphydryas</taxon>
    </lineage>
</organism>
<comment type="caution">
    <text evidence="1">The sequence shown here is derived from an EMBL/GenBank/DDBJ whole genome shotgun (WGS) entry which is preliminary data.</text>
</comment>
<evidence type="ECO:0000313" key="1">
    <source>
        <dbReference type="EMBL" id="CAH2108039.1"/>
    </source>
</evidence>
<dbReference type="EMBL" id="CAKOGL010000031">
    <property type="protein sequence ID" value="CAH2108039.1"/>
    <property type="molecule type" value="Genomic_DNA"/>
</dbReference>
<sequence length="79" mass="8303">MMLAGAEIVKDSVAFKKDEIGNSEAVIAPGPSQLEAVPTGGMGLTRTPTKEPVDIQFTNVTYTVSLGINKDQLISANPE</sequence>
<gene>
    <name evidence="1" type="ORF">EEDITHA_LOCUS22011</name>
</gene>
<protein>
    <submittedName>
        <fullName evidence="1">Uncharacterized protein</fullName>
    </submittedName>
</protein>
<evidence type="ECO:0000313" key="2">
    <source>
        <dbReference type="Proteomes" id="UP001153954"/>
    </source>
</evidence>
<keyword evidence="2" id="KW-1185">Reference proteome</keyword>
<proteinExistence type="predicted"/>
<name>A0AAU9V9M2_EUPED</name>
<dbReference type="AlphaFoldDB" id="A0AAU9V9M2"/>
<reference evidence="1" key="1">
    <citation type="submission" date="2022-03" db="EMBL/GenBank/DDBJ databases">
        <authorList>
            <person name="Tunstrom K."/>
        </authorList>
    </citation>
    <scope>NUCLEOTIDE SEQUENCE</scope>
</reference>
<accession>A0AAU9V9M2</accession>
<dbReference type="Proteomes" id="UP001153954">
    <property type="component" value="Unassembled WGS sequence"/>
</dbReference>